<dbReference type="NCBIfam" id="TIGR02823">
    <property type="entry name" value="oxido_YhdH"/>
    <property type="match status" value="1"/>
</dbReference>
<dbReference type="Pfam" id="PF08240">
    <property type="entry name" value="ADH_N"/>
    <property type="match status" value="1"/>
</dbReference>
<dbReference type="InterPro" id="IPR013154">
    <property type="entry name" value="ADH-like_N"/>
</dbReference>
<dbReference type="Gene3D" id="3.90.180.10">
    <property type="entry name" value="Medium-chain alcohol dehydrogenases, catalytic domain"/>
    <property type="match status" value="1"/>
</dbReference>
<dbReference type="SUPFAM" id="SSF50129">
    <property type="entry name" value="GroES-like"/>
    <property type="match status" value="1"/>
</dbReference>
<keyword evidence="3" id="KW-1185">Reference proteome</keyword>
<dbReference type="STRING" id="1229783.C273_04670"/>
<organism evidence="2 3">
    <name type="scientific">Staphylococcus massiliensis S46</name>
    <dbReference type="NCBI Taxonomy" id="1229783"/>
    <lineage>
        <taxon>Bacteria</taxon>
        <taxon>Bacillati</taxon>
        <taxon>Bacillota</taxon>
        <taxon>Bacilli</taxon>
        <taxon>Bacillales</taxon>
        <taxon>Staphylococcaceae</taxon>
        <taxon>Staphylococcus</taxon>
    </lineage>
</organism>
<sequence>MKDTFKAYELTAQDDKATGAFKTMTIDDLPEGDVLIDVHYSSINFKDALATNPRSKVIKDYPIIPGIDAAGVVAQSDHPSFEEGDEVVVTGYELGVSHDGGFSEYVRVPGDWAVKVPKDLTLEEAMVFGTAGFTAALSIQRLEDSGIAVDKGPVLVRGTSGGVGSLALMMLSELGYKVTASTSHDELKDDMKKFGAKDVISRITSDSSKPLEKGVWQGVIDPVGGETLGEVIKTVKPNGGIALSGNASGAIFESTVLPFILRGIKLLGIDSVYCDMKMRERLWRRLATDLKPEFLHDIKTVVPFEELESGLEKLKDHKVYGRMVVKMPNKS</sequence>
<gene>
    <name evidence="2" type="ORF">C273_04670</name>
</gene>
<dbReference type="InterPro" id="IPR014188">
    <property type="entry name" value="Acrylyl-CoA_reductase_AcuI"/>
</dbReference>
<dbReference type="AlphaFoldDB" id="K9AP20"/>
<dbReference type="InterPro" id="IPR011032">
    <property type="entry name" value="GroES-like_sf"/>
</dbReference>
<dbReference type="InterPro" id="IPR013149">
    <property type="entry name" value="ADH-like_C"/>
</dbReference>
<evidence type="ECO:0000259" key="1">
    <source>
        <dbReference type="SMART" id="SM00829"/>
    </source>
</evidence>
<protein>
    <submittedName>
        <fullName evidence="2">Alcohol dehydrogenase</fullName>
    </submittedName>
</protein>
<dbReference type="InterPro" id="IPR051397">
    <property type="entry name" value="Zn-ADH-like_protein"/>
</dbReference>
<dbReference type="PANTHER" id="PTHR43677:SF1">
    <property type="entry name" value="ACRYLYL-COA REDUCTASE ACUI-RELATED"/>
    <property type="match status" value="1"/>
</dbReference>
<proteinExistence type="predicted"/>
<evidence type="ECO:0000313" key="3">
    <source>
        <dbReference type="Proteomes" id="UP000009885"/>
    </source>
</evidence>
<dbReference type="eggNOG" id="COG0604">
    <property type="taxonomic scope" value="Bacteria"/>
</dbReference>
<dbReference type="InterPro" id="IPR020843">
    <property type="entry name" value="ER"/>
</dbReference>
<name>K9AP20_9STAP</name>
<dbReference type="EMBL" id="AMSQ01000005">
    <property type="protein sequence ID" value="EKU49069.1"/>
    <property type="molecule type" value="Genomic_DNA"/>
</dbReference>
<dbReference type="RefSeq" id="WP_009382960.1">
    <property type="nucleotide sequence ID" value="NZ_AMSQ01000005.1"/>
</dbReference>
<feature type="domain" description="Enoyl reductase (ER)" evidence="1">
    <location>
        <begin position="19"/>
        <end position="325"/>
    </location>
</feature>
<dbReference type="OrthoDB" id="9782155at2"/>
<dbReference type="GO" id="GO:0043957">
    <property type="term" value="F:acryloyl-CoA reductase (NADPH) activity"/>
    <property type="evidence" value="ECO:0007669"/>
    <property type="project" value="TreeGrafter"/>
</dbReference>
<accession>K9AP20</accession>
<dbReference type="PANTHER" id="PTHR43677">
    <property type="entry name" value="SHORT-CHAIN DEHYDROGENASE/REDUCTASE"/>
    <property type="match status" value="1"/>
</dbReference>
<dbReference type="Proteomes" id="UP000009885">
    <property type="component" value="Unassembled WGS sequence"/>
</dbReference>
<comment type="caution">
    <text evidence="2">The sequence shown here is derived from an EMBL/GenBank/DDBJ whole genome shotgun (WGS) entry which is preliminary data.</text>
</comment>
<dbReference type="PATRIC" id="fig|1229783.3.peg.941"/>
<dbReference type="SMART" id="SM00829">
    <property type="entry name" value="PKS_ER"/>
    <property type="match status" value="1"/>
</dbReference>
<dbReference type="Pfam" id="PF00107">
    <property type="entry name" value="ADH_zinc_N"/>
    <property type="match status" value="1"/>
</dbReference>
<evidence type="ECO:0000313" key="2">
    <source>
        <dbReference type="EMBL" id="EKU49069.1"/>
    </source>
</evidence>
<reference evidence="2 3" key="1">
    <citation type="journal article" date="2013" name="Genome Announc.">
        <title>Genome Sequence of Staphylococcus massiliensis Strain S46, Isolated from the Surface of Healthy Human Skin.</title>
        <authorList>
            <person name="Srivastav R."/>
            <person name="Singh A."/>
            <person name="Jangir P.K."/>
            <person name="Kumari C."/>
            <person name="Muduli S."/>
            <person name="Sharma R."/>
        </authorList>
    </citation>
    <scope>NUCLEOTIDE SEQUENCE [LARGE SCALE GENOMIC DNA]</scope>
    <source>
        <strain evidence="2 3">S46</strain>
    </source>
</reference>
<dbReference type="Gene3D" id="3.40.50.720">
    <property type="entry name" value="NAD(P)-binding Rossmann-like Domain"/>
    <property type="match status" value="1"/>
</dbReference>
<dbReference type="InterPro" id="IPR036291">
    <property type="entry name" value="NAD(P)-bd_dom_sf"/>
</dbReference>
<dbReference type="SUPFAM" id="SSF51735">
    <property type="entry name" value="NAD(P)-binding Rossmann-fold domains"/>
    <property type="match status" value="1"/>
</dbReference>